<evidence type="ECO:0000313" key="3">
    <source>
        <dbReference type="Proteomes" id="UP001432322"/>
    </source>
</evidence>
<sequence>STTNLTVGLSALRNLPRARPEVLKQYEESKRRFEEIRHDRVDNGATPSRSSGSSLSDRSSTSLDSRSPRQPAGREDNVSQSSTSQTHSVHATSPFYEGAMSALSDTILMGTPYEPIHWPKVPEAPTPQLDDEPKKAPSYTALKWELPSSTVFAVKGACTTQLAEDRTATSSECSSMTTVKSNRVTSAISPIVQRRIEMKDNEERKKRKEEEGRKKREDEARRKNEEEERRRKTIEEKKRREKEGENERRKIEDEERKK</sequence>
<dbReference type="EMBL" id="BTSY01000006">
    <property type="protein sequence ID" value="GMT33145.1"/>
    <property type="molecule type" value="Genomic_DNA"/>
</dbReference>
<organism evidence="2 3">
    <name type="scientific">Pristionchus fissidentatus</name>
    <dbReference type="NCBI Taxonomy" id="1538716"/>
    <lineage>
        <taxon>Eukaryota</taxon>
        <taxon>Metazoa</taxon>
        <taxon>Ecdysozoa</taxon>
        <taxon>Nematoda</taxon>
        <taxon>Chromadorea</taxon>
        <taxon>Rhabditida</taxon>
        <taxon>Rhabditina</taxon>
        <taxon>Diplogasteromorpha</taxon>
        <taxon>Diplogasteroidea</taxon>
        <taxon>Neodiplogasteridae</taxon>
        <taxon>Pristionchus</taxon>
    </lineage>
</organism>
<gene>
    <name evidence="2" type="ORF">PFISCL1PPCAC_24442</name>
</gene>
<feature type="non-terminal residue" evidence="2">
    <location>
        <position position="258"/>
    </location>
</feature>
<protein>
    <submittedName>
        <fullName evidence="2">Uncharacterized protein</fullName>
    </submittedName>
</protein>
<feature type="compositionally biased region" description="Basic and acidic residues" evidence="1">
    <location>
        <begin position="194"/>
        <end position="258"/>
    </location>
</feature>
<feature type="compositionally biased region" description="Polar residues" evidence="1">
    <location>
        <begin position="177"/>
        <end position="188"/>
    </location>
</feature>
<evidence type="ECO:0000313" key="2">
    <source>
        <dbReference type="EMBL" id="GMT33145.1"/>
    </source>
</evidence>
<feature type="region of interest" description="Disordered" evidence="1">
    <location>
        <begin position="177"/>
        <end position="258"/>
    </location>
</feature>
<proteinExistence type="predicted"/>
<dbReference type="Proteomes" id="UP001432322">
    <property type="component" value="Unassembled WGS sequence"/>
</dbReference>
<keyword evidence="3" id="KW-1185">Reference proteome</keyword>
<feature type="non-terminal residue" evidence="2">
    <location>
        <position position="1"/>
    </location>
</feature>
<dbReference type="AlphaFoldDB" id="A0AAV5WRB5"/>
<accession>A0AAV5WRB5</accession>
<comment type="caution">
    <text evidence="2">The sequence shown here is derived from an EMBL/GenBank/DDBJ whole genome shotgun (WGS) entry which is preliminary data.</text>
</comment>
<feature type="compositionally biased region" description="Basic and acidic residues" evidence="1">
    <location>
        <begin position="33"/>
        <end position="42"/>
    </location>
</feature>
<feature type="region of interest" description="Disordered" evidence="1">
    <location>
        <begin position="33"/>
        <end position="91"/>
    </location>
</feature>
<feature type="compositionally biased region" description="Low complexity" evidence="1">
    <location>
        <begin position="46"/>
        <end position="69"/>
    </location>
</feature>
<evidence type="ECO:0000256" key="1">
    <source>
        <dbReference type="SAM" id="MobiDB-lite"/>
    </source>
</evidence>
<name>A0AAV5WRB5_9BILA</name>
<reference evidence="2" key="1">
    <citation type="submission" date="2023-10" db="EMBL/GenBank/DDBJ databases">
        <title>Genome assembly of Pristionchus species.</title>
        <authorList>
            <person name="Yoshida K."/>
            <person name="Sommer R.J."/>
        </authorList>
    </citation>
    <scope>NUCLEOTIDE SEQUENCE</scope>
    <source>
        <strain evidence="2">RS5133</strain>
    </source>
</reference>
<feature type="compositionally biased region" description="Low complexity" evidence="1">
    <location>
        <begin position="78"/>
        <end position="90"/>
    </location>
</feature>
<feature type="region of interest" description="Disordered" evidence="1">
    <location>
        <begin position="1"/>
        <end position="21"/>
    </location>
</feature>